<dbReference type="Gene3D" id="3.30.530.20">
    <property type="match status" value="1"/>
</dbReference>
<dbReference type="Pfam" id="PF08327">
    <property type="entry name" value="AHSA1"/>
    <property type="match status" value="1"/>
</dbReference>
<dbReference type="Proteomes" id="UP001152422">
    <property type="component" value="Unassembled WGS sequence"/>
</dbReference>
<keyword evidence="4" id="KW-1185">Reference proteome</keyword>
<comment type="caution">
    <text evidence="3">The sequence shown here is derived from an EMBL/GenBank/DDBJ whole genome shotgun (WGS) entry which is preliminary data.</text>
</comment>
<dbReference type="AlphaFoldDB" id="A0A9X4L588"/>
<evidence type="ECO:0000259" key="2">
    <source>
        <dbReference type="Pfam" id="PF08327"/>
    </source>
</evidence>
<organism evidence="3 4">
    <name type="scientific">Staphylococcus equorum</name>
    <dbReference type="NCBI Taxonomy" id="246432"/>
    <lineage>
        <taxon>Bacteria</taxon>
        <taxon>Bacillati</taxon>
        <taxon>Bacillota</taxon>
        <taxon>Bacilli</taxon>
        <taxon>Bacillales</taxon>
        <taxon>Staphylococcaceae</taxon>
        <taxon>Staphylococcus</taxon>
    </lineage>
</organism>
<reference evidence="3" key="1">
    <citation type="submission" date="2022-05" db="EMBL/GenBank/DDBJ databases">
        <title>Comparative genomics of Staphylococcus equorum isolates.</title>
        <authorList>
            <person name="Luelf R.H."/>
        </authorList>
    </citation>
    <scope>NUCLEOTIDE SEQUENCE</scope>
    <source>
        <strain evidence="3">TMW 2.2497</strain>
    </source>
</reference>
<protein>
    <submittedName>
        <fullName evidence="3">SRPBCC domain-containing protein</fullName>
    </submittedName>
</protein>
<name>A0A9X4L588_9STAP</name>
<comment type="similarity">
    <text evidence="1">Belongs to the AHA1 family.</text>
</comment>
<dbReference type="RefSeq" id="WP_277583364.1">
    <property type="nucleotide sequence ID" value="NZ_JAMBPY010000005.1"/>
</dbReference>
<accession>A0A9X4L588</accession>
<evidence type="ECO:0000256" key="1">
    <source>
        <dbReference type="ARBA" id="ARBA00006817"/>
    </source>
</evidence>
<proteinExistence type="inferred from homology"/>
<dbReference type="InterPro" id="IPR013538">
    <property type="entry name" value="ASHA1/2-like_C"/>
</dbReference>
<evidence type="ECO:0000313" key="4">
    <source>
        <dbReference type="Proteomes" id="UP001152422"/>
    </source>
</evidence>
<dbReference type="InterPro" id="IPR023393">
    <property type="entry name" value="START-like_dom_sf"/>
</dbReference>
<dbReference type="SUPFAM" id="SSF55961">
    <property type="entry name" value="Bet v1-like"/>
    <property type="match status" value="1"/>
</dbReference>
<gene>
    <name evidence="3" type="ORF">M4L89_09945</name>
</gene>
<evidence type="ECO:0000313" key="3">
    <source>
        <dbReference type="EMBL" id="MDG0846543.1"/>
    </source>
</evidence>
<sequence>METQYSKDGQGVYQTLKIDIDGDKETIFNYLSTTEGIQQWFPQLSFEKREVNGKMYFHLEEEDDLEMTITHLEETKTIGFTWDIGTVKFELNSKVQQTELTFIEYLPFEFPHIILDFTGWQFHMESIKSIVETGKPLNSQDYDFDSKNEAIEAQIKLENDK</sequence>
<dbReference type="EMBL" id="JAMBQA010000005">
    <property type="protein sequence ID" value="MDG0846543.1"/>
    <property type="molecule type" value="Genomic_DNA"/>
</dbReference>
<feature type="domain" description="Activator of Hsp90 ATPase homologue 1/2-like C-terminal" evidence="2">
    <location>
        <begin position="25"/>
        <end position="132"/>
    </location>
</feature>